<dbReference type="EMBL" id="JACMSC010000018">
    <property type="protein sequence ID" value="KAG6476727.1"/>
    <property type="molecule type" value="Genomic_DNA"/>
</dbReference>
<evidence type="ECO:0000313" key="1">
    <source>
        <dbReference type="EMBL" id="KAG6476727.1"/>
    </source>
</evidence>
<dbReference type="InterPro" id="IPR036052">
    <property type="entry name" value="TrpB-like_PALP_sf"/>
</dbReference>
<gene>
    <name evidence="1" type="ORF">ZIOFF_065974</name>
</gene>
<keyword evidence="2" id="KW-1185">Reference proteome</keyword>
<evidence type="ECO:0000313" key="2">
    <source>
        <dbReference type="Proteomes" id="UP000734854"/>
    </source>
</evidence>
<proteinExistence type="predicted"/>
<protein>
    <submittedName>
        <fullName evidence="1">Uncharacterized protein</fullName>
    </submittedName>
</protein>
<dbReference type="Gene3D" id="3.40.50.1100">
    <property type="match status" value="1"/>
</dbReference>
<comment type="caution">
    <text evidence="1">The sequence shown here is derived from an EMBL/GenBank/DDBJ whole genome shotgun (WGS) entry which is preliminary data.</text>
</comment>
<name>A0A8J5F0X0_ZINOF</name>
<sequence length="139" mass="16049">MDNGKQVKNDNYAADIASIREARVRIAPYIHETPVLTSKSLDSIASKRLYFKLVTMLQQWLWLQSSVESQHMLSYRKMLQNARLRMSGGMVVKSSGVNQRSNQERVLLRKFSKILVQFWFILSTIDSPSGFVFVIDHLI</sequence>
<organism evidence="1 2">
    <name type="scientific">Zingiber officinale</name>
    <name type="common">Ginger</name>
    <name type="synonym">Amomum zingiber</name>
    <dbReference type="NCBI Taxonomy" id="94328"/>
    <lineage>
        <taxon>Eukaryota</taxon>
        <taxon>Viridiplantae</taxon>
        <taxon>Streptophyta</taxon>
        <taxon>Embryophyta</taxon>
        <taxon>Tracheophyta</taxon>
        <taxon>Spermatophyta</taxon>
        <taxon>Magnoliopsida</taxon>
        <taxon>Liliopsida</taxon>
        <taxon>Zingiberales</taxon>
        <taxon>Zingiberaceae</taxon>
        <taxon>Zingiber</taxon>
    </lineage>
</organism>
<accession>A0A8J5F0X0</accession>
<dbReference type="AlphaFoldDB" id="A0A8J5F0X0"/>
<reference evidence="1 2" key="1">
    <citation type="submission" date="2020-08" db="EMBL/GenBank/DDBJ databases">
        <title>Plant Genome Project.</title>
        <authorList>
            <person name="Zhang R.-G."/>
        </authorList>
    </citation>
    <scope>NUCLEOTIDE SEQUENCE [LARGE SCALE GENOMIC DNA]</scope>
    <source>
        <tissue evidence="1">Rhizome</tissue>
    </source>
</reference>
<dbReference type="Proteomes" id="UP000734854">
    <property type="component" value="Unassembled WGS sequence"/>
</dbReference>